<protein>
    <recommendedName>
        <fullName evidence="10">Phospholipid/glycerol acyltransferase domain-containing protein</fullName>
    </recommendedName>
</protein>
<comment type="subcellular location">
    <subcellularLocation>
        <location evidence="1">Membrane</location>
    </subcellularLocation>
</comment>
<keyword evidence="4 9" id="KW-0812">Transmembrane</keyword>
<dbReference type="PANTHER" id="PTHR23063:SF60">
    <property type="entry name" value="LYSOPHOSPHATIDIC ACID:OLEOYL-COA ACYLTRANSFERASE 1"/>
    <property type="match status" value="1"/>
</dbReference>
<dbReference type="EMBL" id="KV440974">
    <property type="protein sequence ID" value="OAD77651.1"/>
    <property type="molecule type" value="Genomic_DNA"/>
</dbReference>
<evidence type="ECO:0000256" key="4">
    <source>
        <dbReference type="ARBA" id="ARBA00022692"/>
    </source>
</evidence>
<comment type="similarity">
    <text evidence="2">Belongs to the 1-acyl-sn-glycerol-3-phosphate acyltransferase family.</text>
</comment>
<dbReference type="GeneID" id="29000004"/>
<evidence type="ECO:0000256" key="1">
    <source>
        <dbReference type="ARBA" id="ARBA00004370"/>
    </source>
</evidence>
<dbReference type="Proteomes" id="UP000077315">
    <property type="component" value="Unassembled WGS sequence"/>
</dbReference>
<dbReference type="FunCoup" id="A0A163B0Z5">
    <property type="interactions" value="68"/>
</dbReference>
<name>A0A163B0Z5_PHYB8</name>
<keyword evidence="3" id="KW-0808">Transferase</keyword>
<keyword evidence="8" id="KW-0012">Acyltransferase</keyword>
<dbReference type="PANTHER" id="PTHR23063">
    <property type="entry name" value="PHOSPHOLIPID ACYLTRANSFERASE"/>
    <property type="match status" value="1"/>
</dbReference>
<evidence type="ECO:0000256" key="5">
    <source>
        <dbReference type="ARBA" id="ARBA00022989"/>
    </source>
</evidence>
<evidence type="ECO:0000256" key="6">
    <source>
        <dbReference type="ARBA" id="ARBA00023098"/>
    </source>
</evidence>
<organism evidence="11 12">
    <name type="scientific">Phycomyces blakesleeanus (strain ATCC 8743b / DSM 1359 / FGSC 10004 / NBRC 33097 / NRRL 1555)</name>
    <dbReference type="NCBI Taxonomy" id="763407"/>
    <lineage>
        <taxon>Eukaryota</taxon>
        <taxon>Fungi</taxon>
        <taxon>Fungi incertae sedis</taxon>
        <taxon>Mucoromycota</taxon>
        <taxon>Mucoromycotina</taxon>
        <taxon>Mucoromycetes</taxon>
        <taxon>Mucorales</taxon>
        <taxon>Phycomycetaceae</taxon>
        <taxon>Phycomyces</taxon>
    </lineage>
</organism>
<dbReference type="AlphaFoldDB" id="A0A163B0Z5"/>
<evidence type="ECO:0000313" key="11">
    <source>
        <dbReference type="EMBL" id="OAD77651.1"/>
    </source>
</evidence>
<evidence type="ECO:0000256" key="8">
    <source>
        <dbReference type="ARBA" id="ARBA00023315"/>
    </source>
</evidence>
<dbReference type="VEuPathDB" id="FungiDB:PHYBLDRAFT_185584"/>
<keyword evidence="6" id="KW-0443">Lipid metabolism</keyword>
<dbReference type="InParanoid" id="A0A163B0Z5"/>
<evidence type="ECO:0000256" key="2">
    <source>
        <dbReference type="ARBA" id="ARBA00008655"/>
    </source>
</evidence>
<keyword evidence="12" id="KW-1185">Reference proteome</keyword>
<feature type="transmembrane region" description="Helical" evidence="9">
    <location>
        <begin position="50"/>
        <end position="72"/>
    </location>
</feature>
<dbReference type="GO" id="GO:0016020">
    <property type="term" value="C:membrane"/>
    <property type="evidence" value="ECO:0007669"/>
    <property type="project" value="UniProtKB-SubCell"/>
</dbReference>
<evidence type="ECO:0000313" key="12">
    <source>
        <dbReference type="Proteomes" id="UP000077315"/>
    </source>
</evidence>
<dbReference type="InterPro" id="IPR002123">
    <property type="entry name" value="Plipid/glycerol_acylTrfase"/>
</dbReference>
<dbReference type="OrthoDB" id="272512at2759"/>
<sequence>MEKYSRWRDAGTGIQPFLPPVPPRTESSLLHTMSNVVHYIVCPIQGIVKLLIVAIITLAYVLFVPVLGTLFSPLAFAHRLWTRFFSALLLRLVLFFSGFFYIKTETISLRKGRGTNSTKPQFNVCSGDIVVSNWTSYIDILYLACRWDPVFTQIFPVENKVCRVSLWQAIRLCGSTPIMSAADAGVDKKDLWTLKELAKKAKEQHWGPVIVFPEGTPSNGRALLQFSPIFKDFKSTDRGIAIHGMAFKYEYSNLPPSYTVGNMFFHYASICSQFYNYMTIKQLSDEDTPCSASKGSLSGIPQSADFSSFAASDDWVGSQLISSLSTMARLRKTHLGMEDKRAFMNYYNQHGKKQRTA</sequence>
<accession>A0A163B0Z5</accession>
<dbReference type="Pfam" id="PF01553">
    <property type="entry name" value="Acyltransferase"/>
    <property type="match status" value="1"/>
</dbReference>
<feature type="transmembrane region" description="Helical" evidence="9">
    <location>
        <begin position="84"/>
        <end position="102"/>
    </location>
</feature>
<evidence type="ECO:0000256" key="3">
    <source>
        <dbReference type="ARBA" id="ARBA00022679"/>
    </source>
</evidence>
<keyword evidence="5 9" id="KW-1133">Transmembrane helix</keyword>
<evidence type="ECO:0000259" key="10">
    <source>
        <dbReference type="Pfam" id="PF01553"/>
    </source>
</evidence>
<dbReference type="STRING" id="763407.A0A163B0Z5"/>
<dbReference type="RefSeq" id="XP_018295691.1">
    <property type="nucleotide sequence ID" value="XM_018439098.1"/>
</dbReference>
<evidence type="ECO:0000256" key="7">
    <source>
        <dbReference type="ARBA" id="ARBA00023136"/>
    </source>
</evidence>
<gene>
    <name evidence="11" type="ORF">PHYBLDRAFT_185584</name>
</gene>
<dbReference type="GO" id="GO:0016746">
    <property type="term" value="F:acyltransferase activity"/>
    <property type="evidence" value="ECO:0007669"/>
    <property type="project" value="UniProtKB-KW"/>
</dbReference>
<reference evidence="12" key="1">
    <citation type="submission" date="2015-06" db="EMBL/GenBank/DDBJ databases">
        <title>Expansion of signal transduction pathways in fungi by whole-genome duplication.</title>
        <authorList>
            <consortium name="DOE Joint Genome Institute"/>
            <person name="Corrochano L.M."/>
            <person name="Kuo A."/>
            <person name="Marcet-Houben M."/>
            <person name="Polaino S."/>
            <person name="Salamov A."/>
            <person name="Villalobos J.M."/>
            <person name="Alvarez M.I."/>
            <person name="Avalos J."/>
            <person name="Benito E.P."/>
            <person name="Benoit I."/>
            <person name="Burger G."/>
            <person name="Camino L.P."/>
            <person name="Canovas D."/>
            <person name="Cerda-Olmedo E."/>
            <person name="Cheng J.-F."/>
            <person name="Dominguez A."/>
            <person name="Elias M."/>
            <person name="Eslava A.P."/>
            <person name="Glaser F."/>
            <person name="Grimwood J."/>
            <person name="Gutierrez G."/>
            <person name="Heitman J."/>
            <person name="Henrissat B."/>
            <person name="Iturriaga E.A."/>
            <person name="Lang B.F."/>
            <person name="Lavin J.L."/>
            <person name="Lee S."/>
            <person name="Li W."/>
            <person name="Lindquist E."/>
            <person name="Lopez-Garcia S."/>
            <person name="Luque E.M."/>
            <person name="Marcos A.T."/>
            <person name="Martin J."/>
            <person name="McCluskey K."/>
            <person name="Medina H.R."/>
            <person name="Miralles-Duran A."/>
            <person name="Miyazaki A."/>
            <person name="Munoz-Torres E."/>
            <person name="Oguiza J.A."/>
            <person name="Ohm R."/>
            <person name="Olmedo M."/>
            <person name="Orejas M."/>
            <person name="Ortiz-Castellanos L."/>
            <person name="Pisabarro A.G."/>
            <person name="Rodriguez-Romero J."/>
            <person name="Ruiz-Herrera J."/>
            <person name="Ruiz-Vazquez R."/>
            <person name="Sanz C."/>
            <person name="Schackwitz W."/>
            <person name="Schmutz J."/>
            <person name="Shahriari M."/>
            <person name="Shelest E."/>
            <person name="Silva-Franco F."/>
            <person name="Soanes D."/>
            <person name="Syed K."/>
            <person name="Tagua V.G."/>
            <person name="Talbot N.J."/>
            <person name="Thon M."/>
            <person name="De vries R.P."/>
            <person name="Wiebenga A."/>
            <person name="Yadav J.S."/>
            <person name="Braun E.L."/>
            <person name="Baker S."/>
            <person name="Garre V."/>
            <person name="Horwitz B."/>
            <person name="Torres-Martinez S."/>
            <person name="Idnurm A."/>
            <person name="Herrera-Estrella A."/>
            <person name="Gabaldon T."/>
            <person name="Grigoriev I.V."/>
        </authorList>
    </citation>
    <scope>NUCLEOTIDE SEQUENCE [LARGE SCALE GENOMIC DNA]</scope>
    <source>
        <strain evidence="12">NRRL 1555(-)</strain>
    </source>
</reference>
<evidence type="ECO:0000256" key="9">
    <source>
        <dbReference type="SAM" id="Phobius"/>
    </source>
</evidence>
<keyword evidence="7 9" id="KW-0472">Membrane</keyword>
<dbReference type="GO" id="GO:0006629">
    <property type="term" value="P:lipid metabolic process"/>
    <property type="evidence" value="ECO:0007669"/>
    <property type="project" value="UniProtKB-KW"/>
</dbReference>
<feature type="domain" description="Phospholipid/glycerol acyltransferase" evidence="10">
    <location>
        <begin position="129"/>
        <end position="227"/>
    </location>
</feature>
<proteinExistence type="inferred from homology"/>